<dbReference type="STRING" id="59561.AQZ59_00457"/>
<comment type="subcellular location">
    <subcellularLocation>
        <location evidence="1">Cell membrane</location>
        <topology evidence="1">Peripheral membrane protein</topology>
    </subcellularLocation>
</comment>
<keyword evidence="8" id="KW-1185">Reference proteome</keyword>
<dbReference type="SMART" id="SM00382">
    <property type="entry name" value="AAA"/>
    <property type="match status" value="1"/>
</dbReference>
<dbReference type="PANTHER" id="PTHR42711">
    <property type="entry name" value="ABC TRANSPORTER ATP-BINDING PROTEIN"/>
    <property type="match status" value="1"/>
</dbReference>
<dbReference type="InterPro" id="IPR003439">
    <property type="entry name" value="ABC_transporter-like_ATP-bd"/>
</dbReference>
<keyword evidence="2" id="KW-0813">Transport</keyword>
<proteinExistence type="predicted"/>
<evidence type="ECO:0000256" key="2">
    <source>
        <dbReference type="ARBA" id="ARBA00022448"/>
    </source>
</evidence>
<name>A0A0W1KLT8_9ACTO</name>
<evidence type="ECO:0000259" key="6">
    <source>
        <dbReference type="PROSITE" id="PS50893"/>
    </source>
</evidence>
<evidence type="ECO:0000256" key="3">
    <source>
        <dbReference type="ARBA" id="ARBA00022741"/>
    </source>
</evidence>
<dbReference type="GO" id="GO:0016887">
    <property type="term" value="F:ATP hydrolysis activity"/>
    <property type="evidence" value="ECO:0007669"/>
    <property type="project" value="InterPro"/>
</dbReference>
<dbReference type="Pfam" id="PF00005">
    <property type="entry name" value="ABC_tran"/>
    <property type="match status" value="1"/>
</dbReference>
<dbReference type="InterPro" id="IPR027417">
    <property type="entry name" value="P-loop_NTPase"/>
</dbReference>
<dbReference type="GO" id="GO:0046677">
    <property type="term" value="P:response to antibiotic"/>
    <property type="evidence" value="ECO:0007669"/>
    <property type="project" value="UniProtKB-KW"/>
</dbReference>
<dbReference type="Proteomes" id="UP000054404">
    <property type="component" value="Unassembled WGS sequence"/>
</dbReference>
<organism evidence="7 8">
    <name type="scientific">Trueperella bernardiae</name>
    <dbReference type="NCBI Taxonomy" id="59561"/>
    <lineage>
        <taxon>Bacteria</taxon>
        <taxon>Bacillati</taxon>
        <taxon>Actinomycetota</taxon>
        <taxon>Actinomycetes</taxon>
        <taxon>Actinomycetales</taxon>
        <taxon>Actinomycetaceae</taxon>
        <taxon>Trueperella</taxon>
    </lineage>
</organism>
<feature type="domain" description="ABC transporter" evidence="6">
    <location>
        <begin position="28"/>
        <end position="251"/>
    </location>
</feature>
<evidence type="ECO:0000256" key="4">
    <source>
        <dbReference type="ARBA" id="ARBA00022840"/>
    </source>
</evidence>
<accession>A0A0W1KLT8</accession>
<sequence>MTVVMEKSGHPALLRARVAGHNGVMNAISAKALTKKFGNVTAVDGIDLVIEPGEVVAFLGPNGAGKTTTLDMILGLTHPTSGQVSVLGGTPAAAIRAGRISALLQTGGLLADMTVRESVAYIAACYPGAQPIDSVIERTGLTPIAGRRVGKCSGGEQQRLKFALALLPEPDVLILDEPTTGMDVAARREFWANIYEESHHGRTVIFATHYLAEAEEFAKRTILMNAGRIVADGPTSQVRSIAGLRHVRATACALPATERETLAAELAALPGTTASWDGQTLEVRTAHSDDAARILLAHPITDLIITEASLEDAFLTLTSTEKTGA</sequence>
<protein>
    <submittedName>
        <fullName evidence="7">Putative ABC transporter ATP-binding protein YbhF</fullName>
    </submittedName>
</protein>
<evidence type="ECO:0000313" key="7">
    <source>
        <dbReference type="EMBL" id="KTF04476.1"/>
    </source>
</evidence>
<dbReference type="InterPro" id="IPR050763">
    <property type="entry name" value="ABC_transporter_ATP-binding"/>
</dbReference>
<dbReference type="GO" id="GO:0005886">
    <property type="term" value="C:plasma membrane"/>
    <property type="evidence" value="ECO:0007669"/>
    <property type="project" value="UniProtKB-SubCell"/>
</dbReference>
<keyword evidence="4 7" id="KW-0067">ATP-binding</keyword>
<dbReference type="GO" id="GO:0005524">
    <property type="term" value="F:ATP binding"/>
    <property type="evidence" value="ECO:0007669"/>
    <property type="project" value="UniProtKB-KW"/>
</dbReference>
<keyword evidence="5" id="KW-0046">Antibiotic resistance</keyword>
<gene>
    <name evidence="7" type="primary">ybhF_1</name>
    <name evidence="7" type="ORF">AQZ59_00457</name>
</gene>
<dbReference type="InterPro" id="IPR017871">
    <property type="entry name" value="ABC_transporter-like_CS"/>
</dbReference>
<dbReference type="PROSITE" id="PS00211">
    <property type="entry name" value="ABC_TRANSPORTER_1"/>
    <property type="match status" value="1"/>
</dbReference>
<dbReference type="CDD" id="cd03230">
    <property type="entry name" value="ABC_DR_subfamily_A"/>
    <property type="match status" value="1"/>
</dbReference>
<dbReference type="Gene3D" id="3.40.50.300">
    <property type="entry name" value="P-loop containing nucleotide triphosphate hydrolases"/>
    <property type="match status" value="1"/>
</dbReference>
<reference evidence="7 8" key="1">
    <citation type="submission" date="2015-11" db="EMBL/GenBank/DDBJ databases">
        <title>Draft Genome Sequence of the Type Strain Trueperella bernardiae LCDC 89-0504T, Isolated from Blood Culture.</title>
        <authorList>
            <person name="Bernier A.-M."/>
            <person name="Bernard K."/>
        </authorList>
    </citation>
    <scope>NUCLEOTIDE SEQUENCE [LARGE SCALE GENOMIC DNA]</scope>
    <source>
        <strain evidence="7 8">LCDC 89-0504</strain>
    </source>
</reference>
<dbReference type="SUPFAM" id="SSF52540">
    <property type="entry name" value="P-loop containing nucleoside triphosphate hydrolases"/>
    <property type="match status" value="1"/>
</dbReference>
<dbReference type="PANTHER" id="PTHR42711:SF17">
    <property type="entry name" value="ABC TRANSPORTER ATP-BINDING PROTEIN"/>
    <property type="match status" value="1"/>
</dbReference>
<dbReference type="PATRIC" id="fig|59561.3.peg.451"/>
<evidence type="ECO:0000256" key="5">
    <source>
        <dbReference type="ARBA" id="ARBA00023251"/>
    </source>
</evidence>
<comment type="caution">
    <text evidence="7">The sequence shown here is derived from an EMBL/GenBank/DDBJ whole genome shotgun (WGS) entry which is preliminary data.</text>
</comment>
<evidence type="ECO:0000313" key="8">
    <source>
        <dbReference type="Proteomes" id="UP000054404"/>
    </source>
</evidence>
<dbReference type="EMBL" id="LNIZ01000002">
    <property type="protein sequence ID" value="KTF04476.1"/>
    <property type="molecule type" value="Genomic_DNA"/>
</dbReference>
<dbReference type="PROSITE" id="PS50893">
    <property type="entry name" value="ABC_TRANSPORTER_2"/>
    <property type="match status" value="1"/>
</dbReference>
<evidence type="ECO:0000256" key="1">
    <source>
        <dbReference type="ARBA" id="ARBA00004202"/>
    </source>
</evidence>
<dbReference type="AlphaFoldDB" id="A0A0W1KLT8"/>
<keyword evidence="3" id="KW-0547">Nucleotide-binding</keyword>
<dbReference type="InterPro" id="IPR003593">
    <property type="entry name" value="AAA+_ATPase"/>
</dbReference>